<evidence type="ECO:0000256" key="1">
    <source>
        <dbReference type="ARBA" id="ARBA00004141"/>
    </source>
</evidence>
<evidence type="ECO:0000256" key="9">
    <source>
        <dbReference type="SAM" id="Phobius"/>
    </source>
</evidence>
<feature type="transmembrane region" description="Helical" evidence="9">
    <location>
        <begin position="121"/>
        <end position="141"/>
    </location>
</feature>
<dbReference type="InterPro" id="IPR026046">
    <property type="entry name" value="UBIAD1"/>
</dbReference>
<comment type="subcellular location">
    <subcellularLocation>
        <location evidence="1">Membrane</location>
        <topology evidence="1">Multi-pass membrane protein</topology>
    </subcellularLocation>
</comment>
<keyword evidence="6 9" id="KW-0812">Transmembrane</keyword>
<feature type="transmembrane region" description="Helical" evidence="9">
    <location>
        <begin position="175"/>
        <end position="192"/>
    </location>
</feature>
<dbReference type="Gene3D" id="1.10.357.140">
    <property type="entry name" value="UbiA prenyltransferase"/>
    <property type="match status" value="1"/>
</dbReference>
<feature type="transmembrane region" description="Helical" evidence="9">
    <location>
        <begin position="42"/>
        <end position="60"/>
    </location>
</feature>
<feature type="transmembrane region" description="Helical" evidence="9">
    <location>
        <begin position="256"/>
        <end position="277"/>
    </location>
</feature>
<reference evidence="10 11" key="1">
    <citation type="submission" date="2006-02" db="EMBL/GenBank/DDBJ databases">
        <authorList>
            <person name="Pinhassi J."/>
            <person name="Pedros-Alio C."/>
            <person name="Ferriera S."/>
            <person name="Johnson J."/>
            <person name="Kravitz S."/>
            <person name="Halpern A."/>
            <person name="Remington K."/>
            <person name="Beeson K."/>
            <person name="Tran B."/>
            <person name="Rogers Y.-H."/>
            <person name="Friedman R."/>
            <person name="Venter J.C."/>
        </authorList>
    </citation>
    <scope>NUCLEOTIDE SEQUENCE [LARGE SCALE GENOMIC DNA]</scope>
    <source>
        <strain evidence="10 11">MED297</strain>
    </source>
</reference>
<keyword evidence="8 9" id="KW-0472">Membrane</keyword>
<evidence type="ECO:0000256" key="4">
    <source>
        <dbReference type="ARBA" id="ARBA00022475"/>
    </source>
</evidence>
<feature type="transmembrane region" description="Helical" evidence="9">
    <location>
        <begin position="147"/>
        <end position="163"/>
    </location>
</feature>
<dbReference type="Proteomes" id="UP000005953">
    <property type="component" value="Unassembled WGS sequence"/>
</dbReference>
<gene>
    <name evidence="10" type="ORF">MED297_05919</name>
</gene>
<evidence type="ECO:0000256" key="2">
    <source>
        <dbReference type="ARBA" id="ARBA00004863"/>
    </source>
</evidence>
<dbReference type="UniPathway" id="UPA00079"/>
<dbReference type="EMBL" id="AAOE01000007">
    <property type="protein sequence ID" value="EAR09862.1"/>
    <property type="molecule type" value="Genomic_DNA"/>
</dbReference>
<accession>A4BDB8</accession>
<dbReference type="AlphaFoldDB" id="A4BDB8"/>
<keyword evidence="7 9" id="KW-1133">Transmembrane helix</keyword>
<dbReference type="Pfam" id="PF01040">
    <property type="entry name" value="UbiA"/>
    <property type="match status" value="1"/>
</dbReference>
<dbReference type="HOGENOM" id="CLU_043611_0_2_6"/>
<dbReference type="GO" id="GO:0009234">
    <property type="term" value="P:menaquinone biosynthetic process"/>
    <property type="evidence" value="ECO:0007669"/>
    <property type="project" value="UniProtKB-UniPathway"/>
</dbReference>
<evidence type="ECO:0000313" key="10">
    <source>
        <dbReference type="EMBL" id="EAR09862.1"/>
    </source>
</evidence>
<evidence type="ECO:0000256" key="7">
    <source>
        <dbReference type="ARBA" id="ARBA00022989"/>
    </source>
</evidence>
<comment type="pathway">
    <text evidence="2">Quinol/quinone metabolism; menaquinone biosynthesis.</text>
</comment>
<keyword evidence="11" id="KW-1185">Reference proteome</keyword>
<feature type="transmembrane region" description="Helical" evidence="9">
    <location>
        <begin position="198"/>
        <end position="217"/>
    </location>
</feature>
<keyword evidence="3" id="KW-0474">Menaquinone biosynthesis</keyword>
<dbReference type="GO" id="GO:0016020">
    <property type="term" value="C:membrane"/>
    <property type="evidence" value="ECO:0007669"/>
    <property type="project" value="UniProtKB-SubCell"/>
</dbReference>
<dbReference type="PANTHER" id="PTHR13929">
    <property type="entry name" value="1,4-DIHYDROXY-2-NAPHTHOATE OCTAPRENYLTRANSFERASE"/>
    <property type="match status" value="1"/>
</dbReference>
<organism evidence="10 11">
    <name type="scientific">Reinekea blandensis MED297</name>
    <dbReference type="NCBI Taxonomy" id="314283"/>
    <lineage>
        <taxon>Bacteria</taxon>
        <taxon>Pseudomonadati</taxon>
        <taxon>Pseudomonadota</taxon>
        <taxon>Gammaproteobacteria</taxon>
        <taxon>Oceanospirillales</taxon>
        <taxon>Saccharospirillaceae</taxon>
        <taxon>Reinekea</taxon>
    </lineage>
</organism>
<keyword evidence="4" id="KW-1003">Cell membrane</keyword>
<proteinExistence type="predicted"/>
<dbReference type="GO" id="GO:0004659">
    <property type="term" value="F:prenyltransferase activity"/>
    <property type="evidence" value="ECO:0007669"/>
    <property type="project" value="InterPro"/>
</dbReference>
<dbReference type="InterPro" id="IPR000537">
    <property type="entry name" value="UbiA_prenyltransferase"/>
</dbReference>
<dbReference type="InterPro" id="IPR044878">
    <property type="entry name" value="UbiA_sf"/>
</dbReference>
<dbReference type="STRING" id="314283.MED297_05919"/>
<comment type="caution">
    <text evidence="10">The sequence shown here is derived from an EMBL/GenBank/DDBJ whole genome shotgun (WGS) entry which is preliminary data.</text>
</comment>
<feature type="transmembrane region" description="Helical" evidence="9">
    <location>
        <begin position="66"/>
        <end position="86"/>
    </location>
</feature>
<dbReference type="CDD" id="cd13962">
    <property type="entry name" value="PT_UbiA_UBIAD1"/>
    <property type="match status" value="1"/>
</dbReference>
<dbReference type="PIRSF" id="PIRSF005355">
    <property type="entry name" value="UBIAD1"/>
    <property type="match status" value="1"/>
</dbReference>
<protein>
    <submittedName>
        <fullName evidence="10">1,4-dihydroxy-2-naphthoate octaprenyltransferase</fullName>
    </submittedName>
</protein>
<evidence type="ECO:0000313" key="11">
    <source>
        <dbReference type="Proteomes" id="UP000005953"/>
    </source>
</evidence>
<evidence type="ECO:0000256" key="8">
    <source>
        <dbReference type="ARBA" id="ARBA00023136"/>
    </source>
</evidence>
<sequence>MVGATVLNPSWKEILTRIPRIEQTDWQAMSLLKRWFIASRSAVFIMTLFSALIGLLLAVPAATFDWLNAVLVTIGLVLAHATNNLINDWTDYRKGVDRDNYFRTQYGPQPLEAGLLSEPALMRYIALTGGLAILIGLVLVWRTDANTLFLMLIGAFFVVFYTWPLKYIGLGEPAVWLVWGPLMVCGTAYVVSSEWSASIFWISVIYGLGPVTVLFGKHTDKLEEDRSKSIRTLPVILGEAMARFSVLMIWQVQYLGLSILVLLGLAPWPLLLVWLALPKALRCSRPFLQPRPSQAPDDLPEGIWPLYLVTYAFDHNRLFSGLLFLGVIISLWV</sequence>
<dbReference type="GO" id="GO:0042371">
    <property type="term" value="P:vitamin K biosynthetic process"/>
    <property type="evidence" value="ECO:0007669"/>
    <property type="project" value="TreeGrafter"/>
</dbReference>
<evidence type="ECO:0000256" key="6">
    <source>
        <dbReference type="ARBA" id="ARBA00022692"/>
    </source>
</evidence>
<evidence type="ECO:0000256" key="5">
    <source>
        <dbReference type="ARBA" id="ARBA00022679"/>
    </source>
</evidence>
<name>A4BDB8_9GAMM</name>
<evidence type="ECO:0000256" key="3">
    <source>
        <dbReference type="ARBA" id="ARBA00022428"/>
    </source>
</evidence>
<dbReference type="PANTHER" id="PTHR13929:SF0">
    <property type="entry name" value="UBIA PRENYLTRANSFERASE DOMAIN-CONTAINING PROTEIN 1"/>
    <property type="match status" value="1"/>
</dbReference>
<keyword evidence="5 10" id="KW-0808">Transferase</keyword>